<dbReference type="EMBL" id="QQOH01000004">
    <property type="protein sequence ID" value="RDE19025.1"/>
    <property type="molecule type" value="Genomic_DNA"/>
</dbReference>
<evidence type="ECO:0000256" key="2">
    <source>
        <dbReference type="ARBA" id="ARBA00022729"/>
    </source>
</evidence>
<dbReference type="SUPFAM" id="SSF53850">
    <property type="entry name" value="Periplasmic binding protein-like II"/>
    <property type="match status" value="1"/>
</dbReference>
<dbReference type="AlphaFoldDB" id="A0A369WHT5"/>
<dbReference type="PANTHER" id="PTHR35936:SF25">
    <property type="entry name" value="ABC TRANSPORTER SUBSTRATE-BINDING PROTEIN"/>
    <property type="match status" value="1"/>
</dbReference>
<dbReference type="InterPro" id="IPR001638">
    <property type="entry name" value="Solute-binding_3/MltF_N"/>
</dbReference>
<keyword evidence="2 3" id="KW-0732">Signal</keyword>
<dbReference type="Proteomes" id="UP000253769">
    <property type="component" value="Unassembled WGS sequence"/>
</dbReference>
<sequence>MMAVSASRLLALIILLLATSVSAKPVLKLAATEWAPYTSVTLASGGVASELVTAAFNQVGYDVEVMVYPWQRAQHMVKQGVLDGMAIAWYTEERNLRMLYSRPYLKTEIVLLKHRSDLNTYGDEEMEGKLFAVMRGYGYLGSIPAKHYRTSVSDSLEQSLLMLGRKRVDLVLEERLQAHHKLALLPRIDRDKIHFGRSLEVRPLHLTISRGHPQHRQIIDDFNRGLALLIERGEYARILANYEPAPLSVAD</sequence>
<gene>
    <name evidence="5" type="ORF">DV711_15620</name>
</gene>
<dbReference type="PANTHER" id="PTHR35936">
    <property type="entry name" value="MEMBRANE-BOUND LYTIC MUREIN TRANSGLYCOSYLASE F"/>
    <property type="match status" value="1"/>
</dbReference>
<comment type="caution">
    <text evidence="5">The sequence shown here is derived from an EMBL/GenBank/DDBJ whole genome shotgun (WGS) entry which is preliminary data.</text>
</comment>
<dbReference type="OrthoDB" id="7677520at2"/>
<organism evidence="5 6">
    <name type="scientific">Motiliproteus coralliicola</name>
    <dbReference type="NCBI Taxonomy" id="2283196"/>
    <lineage>
        <taxon>Bacteria</taxon>
        <taxon>Pseudomonadati</taxon>
        <taxon>Pseudomonadota</taxon>
        <taxon>Gammaproteobacteria</taxon>
        <taxon>Oceanospirillales</taxon>
        <taxon>Oceanospirillaceae</taxon>
        <taxon>Motiliproteus</taxon>
    </lineage>
</organism>
<feature type="signal peptide" evidence="3">
    <location>
        <begin position="1"/>
        <end position="23"/>
    </location>
</feature>
<feature type="domain" description="Solute-binding protein family 3/N-terminal" evidence="4">
    <location>
        <begin position="34"/>
        <end position="242"/>
    </location>
</feature>
<evidence type="ECO:0000259" key="4">
    <source>
        <dbReference type="Pfam" id="PF00497"/>
    </source>
</evidence>
<feature type="chain" id="PRO_5016977244" description="Solute-binding protein family 3/N-terminal domain-containing protein" evidence="3">
    <location>
        <begin position="24"/>
        <end position="251"/>
    </location>
</feature>
<evidence type="ECO:0000313" key="5">
    <source>
        <dbReference type="EMBL" id="RDE19025.1"/>
    </source>
</evidence>
<keyword evidence="6" id="KW-1185">Reference proteome</keyword>
<evidence type="ECO:0000256" key="3">
    <source>
        <dbReference type="SAM" id="SignalP"/>
    </source>
</evidence>
<dbReference type="Gene3D" id="3.40.190.10">
    <property type="entry name" value="Periplasmic binding protein-like II"/>
    <property type="match status" value="2"/>
</dbReference>
<evidence type="ECO:0000256" key="1">
    <source>
        <dbReference type="ARBA" id="ARBA00010333"/>
    </source>
</evidence>
<dbReference type="Pfam" id="PF00497">
    <property type="entry name" value="SBP_bac_3"/>
    <property type="match status" value="1"/>
</dbReference>
<evidence type="ECO:0000313" key="6">
    <source>
        <dbReference type="Proteomes" id="UP000253769"/>
    </source>
</evidence>
<name>A0A369WHT5_9GAMM</name>
<comment type="similarity">
    <text evidence="1">Belongs to the bacterial solute-binding protein 3 family.</text>
</comment>
<proteinExistence type="inferred from homology"/>
<reference evidence="5 6" key="1">
    <citation type="submission" date="2018-07" db="EMBL/GenBank/DDBJ databases">
        <title>Motiliproteus coralliicola sp. nov., a bacterium isolated from Coral.</title>
        <authorList>
            <person name="Wang G."/>
        </authorList>
    </citation>
    <scope>NUCLEOTIDE SEQUENCE [LARGE SCALE GENOMIC DNA]</scope>
    <source>
        <strain evidence="5 6">C34</strain>
    </source>
</reference>
<accession>A0A369WHT5</accession>
<protein>
    <recommendedName>
        <fullName evidence="4">Solute-binding protein family 3/N-terminal domain-containing protein</fullName>
    </recommendedName>
</protein>